<keyword evidence="5 7" id="KW-1133">Transmembrane helix</keyword>
<keyword evidence="9" id="KW-1185">Reference proteome</keyword>
<feature type="transmembrane region" description="Helical" evidence="7">
    <location>
        <begin position="280"/>
        <end position="297"/>
    </location>
</feature>
<dbReference type="SUPFAM" id="SSF103473">
    <property type="entry name" value="MFS general substrate transporter"/>
    <property type="match status" value="1"/>
</dbReference>
<evidence type="ECO:0000256" key="6">
    <source>
        <dbReference type="ARBA" id="ARBA00023136"/>
    </source>
</evidence>
<gene>
    <name evidence="8" type="ORF">FDA94_26255</name>
</gene>
<evidence type="ECO:0000313" key="8">
    <source>
        <dbReference type="EMBL" id="TKK85184.1"/>
    </source>
</evidence>
<accession>A0A4U3MAQ2</accession>
<dbReference type="OrthoDB" id="3542743at2"/>
<keyword evidence="4 7" id="KW-0812">Transmembrane</keyword>
<keyword evidence="2" id="KW-0813">Transport</keyword>
<dbReference type="InterPro" id="IPR036259">
    <property type="entry name" value="MFS_trans_sf"/>
</dbReference>
<feature type="transmembrane region" description="Helical" evidence="7">
    <location>
        <begin position="188"/>
        <end position="207"/>
    </location>
</feature>
<feature type="transmembrane region" description="Helical" evidence="7">
    <location>
        <begin position="370"/>
        <end position="392"/>
    </location>
</feature>
<dbReference type="EMBL" id="SZQA01000029">
    <property type="protein sequence ID" value="TKK85184.1"/>
    <property type="molecule type" value="Genomic_DNA"/>
</dbReference>
<sequence length="437" mass="45462">MVFIFFSRYVPRVTDIEERGATGLGSLLAGNRDFRLLWLGNLVSVCGGWFTAVAVFAMLYEHTGAAVAAGASLAMRYLPGILFGTWGGVLADRLDRRTIMLVGDGVLAVLALAFLLADSPGTIWLAYPLTFASAAVGFVFQAARNAWMPSLVRPEESVLYAAAVQVNGLLFQAVGGLAGAAAVTLVGWRWAFVVNAVSFLVSFHFTAKVRRGDRRGDTRPQAARGLRAFREGLRAVRRSRLVSALLLLEAVFCLGLGGSITAMTALAVQVHDLGDGGTGWFYAVQGLAGAVVLLVAAPRLKRLPEERRLVVLGLSCLGEGLFTAALGLPSSALGALAIWGAAACADVVYGPVSMAVLLGHSPNELRGRVVSLWSATATASLGVSAVVSGALLDALGPAALLPVLGACMALPGAAWLVALRAGLLGATRRVRPAAGSR</sequence>
<dbReference type="AlphaFoldDB" id="A0A4U3MAQ2"/>
<name>A0A4U3MAQ2_9ACTN</name>
<reference evidence="8 9" key="1">
    <citation type="submission" date="2019-04" db="EMBL/GenBank/DDBJ databases">
        <title>Herbidospora sp. NEAU-GS14.nov., a novel actinomycete isolated from soil.</title>
        <authorList>
            <person name="Han L."/>
        </authorList>
    </citation>
    <scope>NUCLEOTIDE SEQUENCE [LARGE SCALE GENOMIC DNA]</scope>
    <source>
        <strain evidence="8 9">NEAU-GS14</strain>
    </source>
</reference>
<feature type="transmembrane region" description="Helical" evidence="7">
    <location>
        <begin position="123"/>
        <end position="146"/>
    </location>
</feature>
<comment type="caution">
    <text evidence="8">The sequence shown here is derived from an EMBL/GenBank/DDBJ whole genome shotgun (WGS) entry which is preliminary data.</text>
</comment>
<evidence type="ECO:0000256" key="5">
    <source>
        <dbReference type="ARBA" id="ARBA00022989"/>
    </source>
</evidence>
<proteinExistence type="predicted"/>
<evidence type="ECO:0000256" key="7">
    <source>
        <dbReference type="SAM" id="Phobius"/>
    </source>
</evidence>
<dbReference type="CDD" id="cd06173">
    <property type="entry name" value="MFS_MefA_like"/>
    <property type="match status" value="1"/>
</dbReference>
<evidence type="ECO:0000313" key="9">
    <source>
        <dbReference type="Proteomes" id="UP000308705"/>
    </source>
</evidence>
<dbReference type="GO" id="GO:0022857">
    <property type="term" value="F:transmembrane transporter activity"/>
    <property type="evidence" value="ECO:0007669"/>
    <property type="project" value="InterPro"/>
</dbReference>
<organism evidence="8 9">
    <name type="scientific">Herbidospora galbida</name>
    <dbReference type="NCBI Taxonomy" id="2575442"/>
    <lineage>
        <taxon>Bacteria</taxon>
        <taxon>Bacillati</taxon>
        <taxon>Actinomycetota</taxon>
        <taxon>Actinomycetes</taxon>
        <taxon>Streptosporangiales</taxon>
        <taxon>Streptosporangiaceae</taxon>
        <taxon>Herbidospora</taxon>
    </lineage>
</organism>
<evidence type="ECO:0000256" key="1">
    <source>
        <dbReference type="ARBA" id="ARBA00004651"/>
    </source>
</evidence>
<dbReference type="Proteomes" id="UP000308705">
    <property type="component" value="Unassembled WGS sequence"/>
</dbReference>
<evidence type="ECO:0000256" key="4">
    <source>
        <dbReference type="ARBA" id="ARBA00022692"/>
    </source>
</evidence>
<feature type="transmembrane region" description="Helical" evidence="7">
    <location>
        <begin position="66"/>
        <end position="86"/>
    </location>
</feature>
<feature type="transmembrane region" description="Helical" evidence="7">
    <location>
        <begin position="244"/>
        <end position="268"/>
    </location>
</feature>
<dbReference type="InterPro" id="IPR011701">
    <property type="entry name" value="MFS"/>
</dbReference>
<protein>
    <submittedName>
        <fullName evidence="8">MFS transporter</fullName>
    </submittedName>
</protein>
<keyword evidence="3" id="KW-1003">Cell membrane</keyword>
<feature type="transmembrane region" description="Helical" evidence="7">
    <location>
        <begin position="336"/>
        <end position="358"/>
    </location>
</feature>
<dbReference type="GO" id="GO:0005886">
    <property type="term" value="C:plasma membrane"/>
    <property type="evidence" value="ECO:0007669"/>
    <property type="project" value="UniProtKB-SubCell"/>
</dbReference>
<feature type="transmembrane region" description="Helical" evidence="7">
    <location>
        <begin position="309"/>
        <end position="330"/>
    </location>
</feature>
<dbReference type="Gene3D" id="1.20.1250.20">
    <property type="entry name" value="MFS general substrate transporter like domains"/>
    <property type="match status" value="1"/>
</dbReference>
<comment type="subcellular location">
    <subcellularLocation>
        <location evidence="1">Cell membrane</location>
        <topology evidence="1">Multi-pass membrane protein</topology>
    </subcellularLocation>
</comment>
<dbReference type="PANTHER" id="PTHR43266">
    <property type="entry name" value="MACROLIDE-EFFLUX PROTEIN"/>
    <property type="match status" value="1"/>
</dbReference>
<evidence type="ECO:0000256" key="2">
    <source>
        <dbReference type="ARBA" id="ARBA00022448"/>
    </source>
</evidence>
<feature type="transmembrane region" description="Helical" evidence="7">
    <location>
        <begin position="36"/>
        <end position="60"/>
    </location>
</feature>
<feature type="transmembrane region" description="Helical" evidence="7">
    <location>
        <begin position="98"/>
        <end position="117"/>
    </location>
</feature>
<feature type="transmembrane region" description="Helical" evidence="7">
    <location>
        <begin position="398"/>
        <end position="419"/>
    </location>
</feature>
<keyword evidence="6 7" id="KW-0472">Membrane</keyword>
<feature type="transmembrane region" description="Helical" evidence="7">
    <location>
        <begin position="158"/>
        <end position="182"/>
    </location>
</feature>
<dbReference type="PANTHER" id="PTHR43266:SF2">
    <property type="entry name" value="MAJOR FACILITATOR SUPERFAMILY (MFS) PROFILE DOMAIN-CONTAINING PROTEIN"/>
    <property type="match status" value="1"/>
</dbReference>
<evidence type="ECO:0000256" key="3">
    <source>
        <dbReference type="ARBA" id="ARBA00022475"/>
    </source>
</evidence>
<dbReference type="Pfam" id="PF07690">
    <property type="entry name" value="MFS_1"/>
    <property type="match status" value="1"/>
</dbReference>